<dbReference type="Proteomes" id="UP000319462">
    <property type="component" value="Chromosome 19"/>
</dbReference>
<gene>
    <name evidence="2" type="ORF">LBRM2904_19.0740</name>
</gene>
<sequence>MPVVVPLLSFLIRVLELNLASLLTVTGELDPAMAHRLDFAEPAFGCGPAQALLKHLAKLKKSSESGSSAVAGTVSSDTTS</sequence>
<evidence type="ECO:0000313" key="3">
    <source>
        <dbReference type="Proteomes" id="UP000319462"/>
    </source>
</evidence>
<reference evidence="2 3" key="1">
    <citation type="submission" date="2018-09" db="EMBL/GenBank/DDBJ databases">
        <authorList>
            <person name="Peiro R."/>
            <person name="Begona"/>
            <person name="Cbmso G."/>
            <person name="Lopez M."/>
            <person name="Gonzalez S."/>
        </authorList>
    </citation>
    <scope>NUCLEOTIDE SEQUENCE [LARGE SCALE GENOMIC DNA]</scope>
</reference>
<dbReference type="AlphaFoldDB" id="A0A3P3Z3S4"/>
<name>A0A3P3Z3S4_LEIBR</name>
<accession>A0A3P3Z3S4</accession>
<dbReference type="EMBL" id="LS997618">
    <property type="protein sequence ID" value="SYZ64878.1"/>
    <property type="molecule type" value="Genomic_DNA"/>
</dbReference>
<feature type="chain" id="PRO_5018214271" evidence="1">
    <location>
        <begin position="35"/>
        <end position="80"/>
    </location>
</feature>
<keyword evidence="1" id="KW-0732">Signal</keyword>
<evidence type="ECO:0000256" key="1">
    <source>
        <dbReference type="SAM" id="SignalP"/>
    </source>
</evidence>
<proteinExistence type="predicted"/>
<protein>
    <submittedName>
        <fullName evidence="2">Hypothetical_protein</fullName>
    </submittedName>
</protein>
<organism evidence="2 3">
    <name type="scientific">Leishmania braziliensis MHOM/BR/75/M2904</name>
    <dbReference type="NCBI Taxonomy" id="420245"/>
    <lineage>
        <taxon>Eukaryota</taxon>
        <taxon>Discoba</taxon>
        <taxon>Euglenozoa</taxon>
        <taxon>Kinetoplastea</taxon>
        <taxon>Metakinetoplastina</taxon>
        <taxon>Trypanosomatida</taxon>
        <taxon>Trypanosomatidae</taxon>
        <taxon>Leishmaniinae</taxon>
        <taxon>Leishmania</taxon>
        <taxon>Leishmania braziliensis species complex</taxon>
    </lineage>
</organism>
<evidence type="ECO:0000313" key="2">
    <source>
        <dbReference type="EMBL" id="SYZ64878.1"/>
    </source>
</evidence>
<feature type="signal peptide" evidence="1">
    <location>
        <begin position="1"/>
        <end position="34"/>
    </location>
</feature>